<evidence type="ECO:0000256" key="1">
    <source>
        <dbReference type="ARBA" id="ARBA00004370"/>
    </source>
</evidence>
<dbReference type="Pfam" id="PF03958">
    <property type="entry name" value="Secretin_N"/>
    <property type="match status" value="1"/>
</dbReference>
<dbReference type="InterPro" id="IPR038591">
    <property type="entry name" value="NolW-like_sf"/>
</dbReference>
<dbReference type="InterPro" id="IPR050810">
    <property type="entry name" value="Bact_Secretion_Sys_Channel"/>
</dbReference>
<dbReference type="Gene3D" id="3.30.1370.130">
    <property type="match status" value="1"/>
</dbReference>
<sequence length="257" mass="27589">YNIVTGPSVSDEDNITIHMVDVDVEQAINLVVRAAGLSYEIVDGSILVASSVKLKDDVGVSPVVFELKYASAREISSLLSSITKDITVDSTGNRILVSASPKKIAEINHIINEIDTPALQISLQARLIEVTYGDEESIGIDWARLAQISTIVAENAAPITFPDGSTSGSKFPGYKFATQGAGSTLGFDYETQSDEMPLDNLPDLPYVNLTDPLQGLSRQLTAYDITIDMLLKNNTAEILANSEVVTLNGHEATISMV</sequence>
<evidence type="ECO:0000313" key="5">
    <source>
        <dbReference type="EMBL" id="SVD94349.1"/>
    </source>
</evidence>
<dbReference type="Gene3D" id="3.30.1370.120">
    <property type="match status" value="1"/>
</dbReference>
<reference evidence="5" key="1">
    <citation type="submission" date="2018-05" db="EMBL/GenBank/DDBJ databases">
        <authorList>
            <person name="Lanie J.A."/>
            <person name="Ng W.-L."/>
            <person name="Kazmierczak K.M."/>
            <person name="Andrzejewski T.M."/>
            <person name="Davidsen T.M."/>
            <person name="Wayne K.J."/>
            <person name="Tettelin H."/>
            <person name="Glass J.I."/>
            <person name="Rusch D."/>
            <person name="Podicherti R."/>
            <person name="Tsui H.-C.T."/>
            <person name="Winkler M.E."/>
        </authorList>
    </citation>
    <scope>NUCLEOTIDE SEQUENCE</scope>
</reference>
<dbReference type="GO" id="GO:0009306">
    <property type="term" value="P:protein secretion"/>
    <property type="evidence" value="ECO:0007669"/>
    <property type="project" value="TreeGrafter"/>
</dbReference>
<keyword evidence="2" id="KW-0732">Signal</keyword>
<keyword evidence="3" id="KW-0472">Membrane</keyword>
<dbReference type="PANTHER" id="PTHR30332">
    <property type="entry name" value="PROBABLE GENERAL SECRETION PATHWAY PROTEIN D"/>
    <property type="match status" value="1"/>
</dbReference>
<dbReference type="InterPro" id="IPR005644">
    <property type="entry name" value="NolW-like"/>
</dbReference>
<feature type="domain" description="NolW-like" evidence="4">
    <location>
        <begin position="64"/>
        <end position="120"/>
    </location>
</feature>
<evidence type="ECO:0000259" key="4">
    <source>
        <dbReference type="Pfam" id="PF03958"/>
    </source>
</evidence>
<accession>A0A382ZGM6</accession>
<protein>
    <recommendedName>
        <fullName evidence="4">NolW-like domain-containing protein</fullName>
    </recommendedName>
</protein>
<dbReference type="EMBL" id="UINC01183545">
    <property type="protein sequence ID" value="SVD94349.1"/>
    <property type="molecule type" value="Genomic_DNA"/>
</dbReference>
<organism evidence="5">
    <name type="scientific">marine metagenome</name>
    <dbReference type="NCBI Taxonomy" id="408172"/>
    <lineage>
        <taxon>unclassified sequences</taxon>
        <taxon>metagenomes</taxon>
        <taxon>ecological metagenomes</taxon>
    </lineage>
</organism>
<dbReference type="GO" id="GO:0015627">
    <property type="term" value="C:type II protein secretion system complex"/>
    <property type="evidence" value="ECO:0007669"/>
    <property type="project" value="TreeGrafter"/>
</dbReference>
<comment type="subcellular location">
    <subcellularLocation>
        <location evidence="1">Membrane</location>
    </subcellularLocation>
</comment>
<proteinExistence type="predicted"/>
<evidence type="ECO:0000256" key="2">
    <source>
        <dbReference type="ARBA" id="ARBA00022729"/>
    </source>
</evidence>
<feature type="non-terminal residue" evidence="5">
    <location>
        <position position="1"/>
    </location>
</feature>
<dbReference type="PANTHER" id="PTHR30332:SF24">
    <property type="entry name" value="SECRETIN GSPD-RELATED"/>
    <property type="match status" value="1"/>
</dbReference>
<gene>
    <name evidence="5" type="ORF">METZ01_LOCUS447203</name>
</gene>
<dbReference type="GO" id="GO:0016020">
    <property type="term" value="C:membrane"/>
    <property type="evidence" value="ECO:0007669"/>
    <property type="project" value="UniProtKB-SubCell"/>
</dbReference>
<feature type="non-terminal residue" evidence="5">
    <location>
        <position position="257"/>
    </location>
</feature>
<evidence type="ECO:0000256" key="3">
    <source>
        <dbReference type="ARBA" id="ARBA00023136"/>
    </source>
</evidence>
<name>A0A382ZGM6_9ZZZZ</name>
<dbReference type="AlphaFoldDB" id="A0A382ZGM6"/>